<dbReference type="InterPro" id="IPR019184">
    <property type="entry name" value="Uncharacterised_TM-17"/>
</dbReference>
<organism evidence="9 10">
    <name type="scientific">Strix occidentalis caurina</name>
    <name type="common">northern spotted owl</name>
    <dbReference type="NCBI Taxonomy" id="311401"/>
    <lineage>
        <taxon>Eukaryota</taxon>
        <taxon>Metazoa</taxon>
        <taxon>Chordata</taxon>
        <taxon>Craniata</taxon>
        <taxon>Vertebrata</taxon>
        <taxon>Euteleostomi</taxon>
        <taxon>Archelosauria</taxon>
        <taxon>Archosauria</taxon>
        <taxon>Dinosauria</taxon>
        <taxon>Saurischia</taxon>
        <taxon>Theropoda</taxon>
        <taxon>Coelurosauria</taxon>
        <taxon>Aves</taxon>
        <taxon>Neognathae</taxon>
        <taxon>Neoaves</taxon>
        <taxon>Telluraves</taxon>
        <taxon>Strigiformes</taxon>
        <taxon>Strigidae</taxon>
        <taxon>Strix</taxon>
    </lineage>
</organism>
<evidence type="ECO:0000256" key="1">
    <source>
        <dbReference type="ARBA" id="ARBA00004138"/>
    </source>
</evidence>
<comment type="subcellular location">
    <subcellularLocation>
        <location evidence="1">Cell projection</location>
        <location evidence="1">Cilium</location>
    </subcellularLocation>
    <subcellularLocation>
        <location evidence="2">Membrane</location>
        <topology evidence="2">Multi-pass membrane protein</topology>
    </subcellularLocation>
</comment>
<dbReference type="AlphaFoldDB" id="A0A8D0KTZ0"/>
<reference evidence="9" key="2">
    <citation type="submission" date="2025-09" db="UniProtKB">
        <authorList>
            <consortium name="Ensembl"/>
        </authorList>
    </citation>
    <scope>IDENTIFICATION</scope>
</reference>
<dbReference type="PANTHER" id="PTHR13531">
    <property type="entry name" value="GEO07735P1-RELATED-RELATED"/>
    <property type="match status" value="1"/>
</dbReference>
<dbReference type="Proteomes" id="UP000694551">
    <property type="component" value="Unplaced"/>
</dbReference>
<dbReference type="Pfam" id="PF09799">
    <property type="entry name" value="Transmemb_17"/>
    <property type="match status" value="1"/>
</dbReference>
<dbReference type="GO" id="GO:1905515">
    <property type="term" value="P:non-motile cilium assembly"/>
    <property type="evidence" value="ECO:0007669"/>
    <property type="project" value="TreeGrafter"/>
</dbReference>
<evidence type="ECO:0008006" key="11">
    <source>
        <dbReference type="Google" id="ProtNLM"/>
    </source>
</evidence>
<sequence length="223" mass="24261">MAGAIALPSARQGLPRGSETLGVLGSPAHPCLPCLAHEMLASLPLQMMLYFNVYYFPVWCLAEGMMLQLKYHLLPWHYQFLLVAAFLILSVAEGSRLYLGYVGNLQEKVPELAGFLLLSFLIQLPLLLFLLTDSRVILLPLELAVHSLLLAFLVAEMAAAFLALKTMSKQLAAQFYLRQLKHQPRAAALRSALKPSPSTAQVEEGAEHSPAAPRGAPEDAGGS</sequence>
<keyword evidence="4 8" id="KW-1133">Transmembrane helix</keyword>
<evidence type="ECO:0000256" key="3">
    <source>
        <dbReference type="ARBA" id="ARBA00022692"/>
    </source>
</evidence>
<evidence type="ECO:0000313" key="9">
    <source>
        <dbReference type="Ensembl" id="ENSSOCP00000009493.1"/>
    </source>
</evidence>
<accession>A0A8D0KTZ0</accession>
<keyword evidence="3 8" id="KW-0812">Transmembrane</keyword>
<evidence type="ECO:0000313" key="10">
    <source>
        <dbReference type="Proteomes" id="UP000694551"/>
    </source>
</evidence>
<evidence type="ECO:0000256" key="4">
    <source>
        <dbReference type="ARBA" id="ARBA00022989"/>
    </source>
</evidence>
<feature type="transmembrane region" description="Helical" evidence="8">
    <location>
        <begin position="49"/>
        <end position="69"/>
    </location>
</feature>
<evidence type="ECO:0000256" key="5">
    <source>
        <dbReference type="ARBA" id="ARBA00023136"/>
    </source>
</evidence>
<feature type="transmembrane region" description="Helical" evidence="8">
    <location>
        <begin position="112"/>
        <end position="131"/>
    </location>
</feature>
<evidence type="ECO:0000256" key="7">
    <source>
        <dbReference type="SAM" id="MobiDB-lite"/>
    </source>
</evidence>
<keyword evidence="5 8" id="KW-0472">Membrane</keyword>
<keyword evidence="10" id="KW-1185">Reference proteome</keyword>
<feature type="region of interest" description="Disordered" evidence="7">
    <location>
        <begin position="193"/>
        <end position="223"/>
    </location>
</feature>
<evidence type="ECO:0000256" key="6">
    <source>
        <dbReference type="ARBA" id="ARBA00023273"/>
    </source>
</evidence>
<reference evidence="9" key="1">
    <citation type="submission" date="2025-08" db="UniProtKB">
        <authorList>
            <consortium name="Ensembl"/>
        </authorList>
    </citation>
    <scope>IDENTIFICATION</scope>
</reference>
<feature type="transmembrane region" description="Helical" evidence="8">
    <location>
        <begin position="143"/>
        <end position="164"/>
    </location>
</feature>
<dbReference type="GO" id="GO:0016020">
    <property type="term" value="C:membrane"/>
    <property type="evidence" value="ECO:0007669"/>
    <property type="project" value="UniProtKB-SubCell"/>
</dbReference>
<feature type="transmembrane region" description="Helical" evidence="8">
    <location>
        <begin position="75"/>
        <end position="92"/>
    </location>
</feature>
<keyword evidence="6" id="KW-0966">Cell projection</keyword>
<protein>
    <recommendedName>
        <fullName evidence="11">Transmembrane protein 17</fullName>
    </recommendedName>
</protein>
<dbReference type="PANTHER" id="PTHR13531:SF4">
    <property type="entry name" value="TRANSMEMBRANE PROTEIN 17B"/>
    <property type="match status" value="1"/>
</dbReference>
<dbReference type="Ensembl" id="ENSSOCT00000009739.1">
    <property type="protein sequence ID" value="ENSSOCP00000009493.1"/>
    <property type="gene ID" value="ENSSOCG00000007241.1"/>
</dbReference>
<evidence type="ECO:0000256" key="2">
    <source>
        <dbReference type="ARBA" id="ARBA00004141"/>
    </source>
</evidence>
<dbReference type="GO" id="GO:0035869">
    <property type="term" value="C:ciliary transition zone"/>
    <property type="evidence" value="ECO:0007669"/>
    <property type="project" value="TreeGrafter"/>
</dbReference>
<name>A0A8D0KTZ0_STROC</name>
<evidence type="ECO:0000256" key="8">
    <source>
        <dbReference type="SAM" id="Phobius"/>
    </source>
</evidence>
<proteinExistence type="predicted"/>